<evidence type="ECO:0000313" key="14">
    <source>
        <dbReference type="EMBL" id="QDF64975.1"/>
    </source>
</evidence>
<feature type="domain" description="ABC transmembrane type-1" evidence="11">
    <location>
        <begin position="163"/>
        <end position="349"/>
    </location>
</feature>
<dbReference type="RefSeq" id="WP_139592164.1">
    <property type="nucleotide sequence ID" value="NZ_CP040825.1"/>
</dbReference>
<evidence type="ECO:0000256" key="2">
    <source>
        <dbReference type="ARBA" id="ARBA00022448"/>
    </source>
</evidence>
<dbReference type="InterPro" id="IPR035906">
    <property type="entry name" value="MetI-like_sf"/>
</dbReference>
<keyword evidence="3" id="KW-1003">Cell membrane</keyword>
<evidence type="ECO:0000256" key="10">
    <source>
        <dbReference type="RuleBase" id="RU363032"/>
    </source>
</evidence>
<keyword evidence="7 10" id="KW-1133">Transmembrane helix</keyword>
<evidence type="ECO:0000256" key="8">
    <source>
        <dbReference type="ARBA" id="ARBA00023136"/>
    </source>
</evidence>
<dbReference type="PROSITE" id="PS50928">
    <property type="entry name" value="ABC_TM1"/>
    <property type="match status" value="1"/>
</dbReference>
<accession>A0A0C5BW66</accession>
<dbReference type="EMBL" id="CP041147">
    <property type="protein sequence ID" value="QDF64975.1"/>
    <property type="molecule type" value="Genomic_DNA"/>
</dbReference>
<accession>A0A4Y6I5S0</accession>
<dbReference type="Pfam" id="PF12911">
    <property type="entry name" value="OppC_N"/>
    <property type="match status" value="1"/>
</dbReference>
<evidence type="ECO:0000256" key="7">
    <source>
        <dbReference type="ARBA" id="ARBA00022989"/>
    </source>
</evidence>
<feature type="transmembrane region" description="Helical" evidence="10">
    <location>
        <begin position="96"/>
        <end position="117"/>
    </location>
</feature>
<dbReference type="OrthoDB" id="9797472at2"/>
<dbReference type="GO" id="GO:0055085">
    <property type="term" value="P:transmembrane transport"/>
    <property type="evidence" value="ECO:0007669"/>
    <property type="project" value="InterPro"/>
</dbReference>
<dbReference type="PANTHER" id="PTHR43386">
    <property type="entry name" value="OLIGOPEPTIDE TRANSPORT SYSTEM PERMEASE PROTEIN APPC"/>
    <property type="match status" value="1"/>
</dbReference>
<evidence type="ECO:0000256" key="5">
    <source>
        <dbReference type="ARBA" id="ARBA00022856"/>
    </source>
</evidence>
<reference evidence="14 16" key="2">
    <citation type="submission" date="2019-06" db="EMBL/GenBank/DDBJ databases">
        <title>Mycoplasma nasistruthionis sp. nov. str Ms03.</title>
        <authorList>
            <person name="Botes A."/>
        </authorList>
    </citation>
    <scope>NUCLEOTIDE SEQUENCE [LARGE SCALE GENOMIC DNA]</scope>
    <source>
        <strain evidence="14 16">Ms03</strain>
    </source>
</reference>
<keyword evidence="5" id="KW-0571">Peptide transport</keyword>
<feature type="transmembrane region" description="Helical" evidence="10">
    <location>
        <begin position="277"/>
        <end position="307"/>
    </location>
</feature>
<protein>
    <submittedName>
        <fullName evidence="13">ABC transporter permease</fullName>
    </submittedName>
    <submittedName>
        <fullName evidence="12">OppC2 protein</fullName>
    </submittedName>
</protein>
<dbReference type="Proteomes" id="UP000315201">
    <property type="component" value="Chromosome"/>
</dbReference>
<feature type="transmembrane region" description="Helical" evidence="10">
    <location>
        <begin position="165"/>
        <end position="188"/>
    </location>
</feature>
<reference evidence="12" key="1">
    <citation type="journal article" date="2015" name="Gene">
        <title>The identification of oppA gene homologues as part of the oligopeptide transport system in mycoplasmas.</title>
        <authorList>
            <person name="Wium M."/>
            <person name="Botes A."/>
            <person name="Bellstedt D.U."/>
        </authorList>
    </citation>
    <scope>NUCLEOTIDE SEQUENCE</scope>
    <source>
        <strain evidence="12">Ms03</strain>
    </source>
</reference>
<evidence type="ECO:0000313" key="12">
    <source>
        <dbReference type="EMBL" id="AJN18565.1"/>
    </source>
</evidence>
<dbReference type="CDD" id="cd06261">
    <property type="entry name" value="TM_PBP2"/>
    <property type="match status" value="1"/>
</dbReference>
<dbReference type="Pfam" id="PF00528">
    <property type="entry name" value="BPD_transp_1"/>
    <property type="match status" value="1"/>
</dbReference>
<evidence type="ECO:0000256" key="6">
    <source>
        <dbReference type="ARBA" id="ARBA00022927"/>
    </source>
</evidence>
<evidence type="ECO:0000256" key="1">
    <source>
        <dbReference type="ARBA" id="ARBA00004651"/>
    </source>
</evidence>
<feature type="transmembrane region" description="Helical" evidence="10">
    <location>
        <begin position="327"/>
        <end position="352"/>
    </location>
</feature>
<comment type="subcellular location">
    <subcellularLocation>
        <location evidence="1 10">Cell membrane</location>
        <topology evidence="1 10">Multi-pass membrane protein</topology>
    </subcellularLocation>
</comment>
<sequence length="360" mass="40505">MEQNKKQNPFSSFFKQTGSKVSNFFAKQANKIRAREELGPSNDYAAEGAKPNPFTQPFTYQSWKIVGKILDYESDLHMGAETKAFKEFVNRFSRSFAGVFGFVSLVVLILLAIIIPFTTQNPNITNAEATKLPFNSYDNFNIYHFFGTDEKGADYWAQLWWGLRYSIALAFVVTVIEVAIGLTIGIMMGQFEMFDKIMTFIIKVISIVPTIIILILMTIIISPSFWVIVFSLSLTSWTGMANQIRAQVKRAKHFEWVSASKILGTPTWKILKNYVPVILPILITQLVFTIPGVVLSETSLAFIGLAIDDVPTLGNLISTGQKSFPDYLRYVFVPSAFLILITTSVQLIGATVQDSLRRQR</sequence>
<evidence type="ECO:0000256" key="4">
    <source>
        <dbReference type="ARBA" id="ARBA00022692"/>
    </source>
</evidence>
<evidence type="ECO:0000313" key="13">
    <source>
        <dbReference type="EMBL" id="QCZ36681.1"/>
    </source>
</evidence>
<comment type="similarity">
    <text evidence="9">Belongs to the binding-protein-dependent transport system permease family. OppBC subfamily.</text>
</comment>
<organism evidence="12">
    <name type="scientific">Mycoplasma nasistruthionis</name>
    <dbReference type="NCBI Taxonomy" id="353852"/>
    <lineage>
        <taxon>Bacteria</taxon>
        <taxon>Bacillati</taxon>
        <taxon>Mycoplasmatota</taxon>
        <taxon>Mollicutes</taxon>
        <taxon>Mycoplasmataceae</taxon>
        <taxon>Mycoplasma</taxon>
    </lineage>
</organism>
<dbReference type="Gene3D" id="1.10.3720.10">
    <property type="entry name" value="MetI-like"/>
    <property type="match status" value="1"/>
</dbReference>
<proteinExistence type="inferred from homology"/>
<evidence type="ECO:0000259" key="11">
    <source>
        <dbReference type="PROSITE" id="PS50928"/>
    </source>
</evidence>
<keyword evidence="8 10" id="KW-0472">Membrane</keyword>
<reference evidence="13 15" key="3">
    <citation type="submission" date="2019-06" db="EMBL/GenBank/DDBJ databases">
        <title>Mycoplasma sp. 2F1A isolated from ostrich.</title>
        <authorList>
            <person name="Spergser J."/>
        </authorList>
    </citation>
    <scope>NUCLEOTIDE SEQUENCE [LARGE SCALE GENOMIC DNA]</scope>
    <source>
        <strain evidence="13 15">2F1A</strain>
    </source>
</reference>
<feature type="transmembrane region" description="Helical" evidence="10">
    <location>
        <begin position="200"/>
        <end position="219"/>
    </location>
</feature>
<evidence type="ECO:0000256" key="3">
    <source>
        <dbReference type="ARBA" id="ARBA00022475"/>
    </source>
</evidence>
<evidence type="ECO:0000313" key="15">
    <source>
        <dbReference type="Proteomes" id="UP000305457"/>
    </source>
</evidence>
<evidence type="ECO:0000256" key="9">
    <source>
        <dbReference type="ARBA" id="ARBA00024202"/>
    </source>
</evidence>
<evidence type="ECO:0000313" key="16">
    <source>
        <dbReference type="Proteomes" id="UP000315201"/>
    </source>
</evidence>
<dbReference type="InterPro" id="IPR050366">
    <property type="entry name" value="BP-dependent_transpt_permease"/>
</dbReference>
<gene>
    <name evidence="12" type="primary">oppC2</name>
    <name evidence="13" type="ORF">FG904_01475</name>
    <name evidence="14" type="ORF">FIV53_01485</name>
</gene>
<dbReference type="EMBL" id="CP040825">
    <property type="protein sequence ID" value="QCZ36681.1"/>
    <property type="molecule type" value="Genomic_DNA"/>
</dbReference>
<dbReference type="AlphaFoldDB" id="A0A0C5BW66"/>
<dbReference type="EMBL" id="KM410301">
    <property type="protein sequence ID" value="AJN18565.1"/>
    <property type="molecule type" value="Genomic_DNA"/>
</dbReference>
<keyword evidence="4 10" id="KW-0812">Transmembrane</keyword>
<dbReference type="InterPro" id="IPR000515">
    <property type="entry name" value="MetI-like"/>
</dbReference>
<dbReference type="GO" id="GO:0005886">
    <property type="term" value="C:plasma membrane"/>
    <property type="evidence" value="ECO:0007669"/>
    <property type="project" value="UniProtKB-SubCell"/>
</dbReference>
<dbReference type="PANTHER" id="PTHR43386:SF24">
    <property type="entry name" value="OLIGOPEPTIDE TRANSPORT SYSTEM PERMEASE PROTEIN AMID"/>
    <property type="match status" value="1"/>
</dbReference>
<dbReference type="InterPro" id="IPR025966">
    <property type="entry name" value="OppC_N"/>
</dbReference>
<keyword evidence="16" id="KW-1185">Reference proteome</keyword>
<dbReference type="SUPFAM" id="SSF161098">
    <property type="entry name" value="MetI-like"/>
    <property type="match status" value="1"/>
</dbReference>
<dbReference type="Proteomes" id="UP000305457">
    <property type="component" value="Chromosome"/>
</dbReference>
<name>A0A0C5BW66_9MOLU</name>
<dbReference type="GO" id="GO:0015833">
    <property type="term" value="P:peptide transport"/>
    <property type="evidence" value="ECO:0007669"/>
    <property type="project" value="UniProtKB-KW"/>
</dbReference>
<keyword evidence="6" id="KW-0653">Protein transport</keyword>
<dbReference type="GO" id="GO:0015031">
    <property type="term" value="P:protein transport"/>
    <property type="evidence" value="ECO:0007669"/>
    <property type="project" value="UniProtKB-KW"/>
</dbReference>
<feature type="transmembrane region" description="Helical" evidence="10">
    <location>
        <begin position="225"/>
        <end position="244"/>
    </location>
</feature>
<dbReference type="KEGG" id="mnh:FG904_01475"/>
<keyword evidence="2 10" id="KW-0813">Transport</keyword>